<dbReference type="EMBL" id="RSCD01000002">
    <property type="protein sequence ID" value="RSH94791.1"/>
    <property type="molecule type" value="Genomic_DNA"/>
</dbReference>
<dbReference type="PROSITE" id="PS00028">
    <property type="entry name" value="ZINC_FINGER_C2H2_1"/>
    <property type="match status" value="2"/>
</dbReference>
<evidence type="ECO:0000256" key="4">
    <source>
        <dbReference type="ARBA" id="ARBA00022737"/>
    </source>
</evidence>
<dbReference type="Pfam" id="PF00096">
    <property type="entry name" value="zf-C2H2"/>
    <property type="match status" value="1"/>
</dbReference>
<feature type="compositionally biased region" description="Acidic residues" evidence="10">
    <location>
        <begin position="723"/>
        <end position="733"/>
    </location>
</feature>
<comment type="caution">
    <text evidence="12">The sequence shown here is derived from an EMBL/GenBank/DDBJ whole genome shotgun (WGS) entry which is preliminary data.</text>
</comment>
<dbReference type="OrthoDB" id="6155966at2759"/>
<evidence type="ECO:0000256" key="1">
    <source>
        <dbReference type="ARBA" id="ARBA00004123"/>
    </source>
</evidence>
<dbReference type="Gene3D" id="3.30.160.60">
    <property type="entry name" value="Classic Zinc Finger"/>
    <property type="match status" value="2"/>
</dbReference>
<reference evidence="12 13" key="1">
    <citation type="submission" date="2018-11" db="EMBL/GenBank/DDBJ databases">
        <title>Genome sequence of Saitozyma podzolica DSM 27192.</title>
        <authorList>
            <person name="Aliyu H."/>
            <person name="Gorte O."/>
            <person name="Ochsenreither K."/>
        </authorList>
    </citation>
    <scope>NUCLEOTIDE SEQUENCE [LARGE SCALE GENOMIC DNA]</scope>
    <source>
        <strain evidence="12 13">DSM 27192</strain>
    </source>
</reference>
<feature type="compositionally biased region" description="Basic and acidic residues" evidence="10">
    <location>
        <begin position="636"/>
        <end position="653"/>
    </location>
</feature>
<proteinExistence type="inferred from homology"/>
<dbReference type="STRING" id="1890683.A0A427YUV9"/>
<evidence type="ECO:0000313" key="12">
    <source>
        <dbReference type="EMBL" id="RSH94791.1"/>
    </source>
</evidence>
<dbReference type="Proteomes" id="UP000279259">
    <property type="component" value="Unassembled WGS sequence"/>
</dbReference>
<dbReference type="GO" id="GO:0045944">
    <property type="term" value="P:positive regulation of transcription by RNA polymerase II"/>
    <property type="evidence" value="ECO:0007669"/>
    <property type="project" value="TreeGrafter"/>
</dbReference>
<dbReference type="InterPro" id="IPR050806">
    <property type="entry name" value="pacC/RIM101"/>
</dbReference>
<dbReference type="InterPro" id="IPR036236">
    <property type="entry name" value="Znf_C2H2_sf"/>
</dbReference>
<sequence>MSYPPLPTEYLRPPHASSSGSPSSIEPVTPELVAGDLTSSLSAGNDLGGEDVIECKWTGCDHVATGPEELYEHLCNQHVGRKSTGNLNLTCGWEGCGTKCVKRDHITSHLRVHTPLKPHPCAVCGKTFKRPQDLKKHERIHTQEHHQLHKLSKAATSTDPGFNSRVLPPGDRRLSGDDGQRSPLSHSLSPSSTSSQSHLHPSSPYDHLAPPGMHPAHKSVSPTPSALAALHRRQHEELAAYQQREMMVLQQLAFQQQQSQAYAVQLASEVVPKGTKRGTEDSGFENLWADMKKRKVEPVYDSDMINRLNTLVPPSVSSGYPSLPLPGNNGGNFSNGMSNLGYPSLPGLPGLNTLSDTQNPLPLPEINTEADLAMFNQFMISLGRDTANTNLPAIPPISMAHAPSFGQASAGSALSTGSSNSPLSDQSPIEDLFAPDELASLGLADMPGIPSAPAPTSTSQVQFGGLYPTLDHGRARATSAADISDLSRRTIASLPRANSQSQILPKSDFNPSYPDLSGFNADFSFDSLARTKSTMPATLAPREFYKKTYRHVAPLGASLSSRLHESAERTAFEDEDYDEPDEMDVETPKISVRSLLADDSTLTLPAIDHPDVEDGEARPTLPSIASALNPRPPVKRHTEDEIVRGVKRLELRDGFAPSPSPAPEDRTRASRAARESVSGDSRRRHAALIRAWLVAVNLEWRKKRLSEISEASDGEEGSSHLDEVEDDDDEDDR</sequence>
<gene>
    <name evidence="12" type="ORF">EHS25_004597</name>
</gene>
<dbReference type="SUPFAM" id="SSF57667">
    <property type="entry name" value="beta-beta-alpha zinc fingers"/>
    <property type="match status" value="1"/>
</dbReference>
<feature type="domain" description="C2H2-type" evidence="11">
    <location>
        <begin position="89"/>
        <end position="118"/>
    </location>
</feature>
<feature type="compositionally biased region" description="Basic and acidic residues" evidence="10">
    <location>
        <begin position="170"/>
        <end position="180"/>
    </location>
</feature>
<feature type="domain" description="C2H2-type" evidence="11">
    <location>
        <begin position="119"/>
        <end position="146"/>
    </location>
</feature>
<keyword evidence="6" id="KW-0862">Zinc</keyword>
<protein>
    <recommendedName>
        <fullName evidence="11">C2H2-type domain-containing protein</fullName>
    </recommendedName>
</protein>
<dbReference type="FunFam" id="3.30.160.60:FF:002343">
    <property type="entry name" value="Zinc finger protein 33A"/>
    <property type="match status" value="1"/>
</dbReference>
<evidence type="ECO:0000256" key="3">
    <source>
        <dbReference type="ARBA" id="ARBA00022723"/>
    </source>
</evidence>
<dbReference type="PANTHER" id="PTHR47257:SF1">
    <property type="entry name" value="PH-RESPONSE TRANSCRIPTION FACTOR PACC_RIM101"/>
    <property type="match status" value="1"/>
</dbReference>
<dbReference type="GO" id="GO:0008270">
    <property type="term" value="F:zinc ion binding"/>
    <property type="evidence" value="ECO:0007669"/>
    <property type="project" value="UniProtKB-KW"/>
</dbReference>
<dbReference type="SMART" id="SM00355">
    <property type="entry name" value="ZnF_C2H2"/>
    <property type="match status" value="3"/>
</dbReference>
<feature type="region of interest" description="Disordered" evidence="10">
    <location>
        <begin position="139"/>
        <end position="224"/>
    </location>
</feature>
<keyword evidence="3" id="KW-0479">Metal-binding</keyword>
<evidence type="ECO:0000256" key="9">
    <source>
        <dbReference type="PROSITE-ProRule" id="PRU00042"/>
    </source>
</evidence>
<evidence type="ECO:0000259" key="11">
    <source>
        <dbReference type="PROSITE" id="PS50157"/>
    </source>
</evidence>
<evidence type="ECO:0000256" key="6">
    <source>
        <dbReference type="ARBA" id="ARBA00022833"/>
    </source>
</evidence>
<keyword evidence="7" id="KW-0539">Nucleus</keyword>
<feature type="region of interest" description="Disordered" evidence="10">
    <location>
        <begin position="1"/>
        <end position="29"/>
    </location>
</feature>
<keyword evidence="2" id="KW-0678">Repressor</keyword>
<feature type="compositionally biased region" description="Low complexity" evidence="10">
    <location>
        <begin position="182"/>
        <end position="204"/>
    </location>
</feature>
<keyword evidence="5 9" id="KW-0863">Zinc-finger</keyword>
<evidence type="ECO:0000256" key="8">
    <source>
        <dbReference type="ARBA" id="ARBA00038089"/>
    </source>
</evidence>
<evidence type="ECO:0000256" key="7">
    <source>
        <dbReference type="ARBA" id="ARBA00023242"/>
    </source>
</evidence>
<dbReference type="GO" id="GO:0005634">
    <property type="term" value="C:nucleus"/>
    <property type="evidence" value="ECO:0007669"/>
    <property type="project" value="UniProtKB-SubCell"/>
</dbReference>
<comment type="subcellular location">
    <subcellularLocation>
        <location evidence="1">Nucleus</location>
    </subcellularLocation>
</comment>
<dbReference type="InterPro" id="IPR013087">
    <property type="entry name" value="Znf_C2H2_type"/>
</dbReference>
<comment type="similarity">
    <text evidence="8">Belongs to the pacC/RIM101 family.</text>
</comment>
<feature type="region of interest" description="Disordered" evidence="10">
    <location>
        <begin position="444"/>
        <end position="465"/>
    </location>
</feature>
<dbReference type="PANTHER" id="PTHR47257">
    <property type="entry name" value="PH-RESPONSE TRANSCRIPTION FACTOR PACC/RIM101"/>
    <property type="match status" value="1"/>
</dbReference>
<evidence type="ECO:0000313" key="13">
    <source>
        <dbReference type="Proteomes" id="UP000279259"/>
    </source>
</evidence>
<dbReference type="PROSITE" id="PS50157">
    <property type="entry name" value="ZINC_FINGER_C2H2_2"/>
    <property type="match status" value="2"/>
</dbReference>
<name>A0A427YUV9_9TREE</name>
<dbReference type="AlphaFoldDB" id="A0A427YUV9"/>
<evidence type="ECO:0000256" key="10">
    <source>
        <dbReference type="SAM" id="MobiDB-lite"/>
    </source>
</evidence>
<evidence type="ECO:0000256" key="2">
    <source>
        <dbReference type="ARBA" id="ARBA00022491"/>
    </source>
</evidence>
<accession>A0A427YUV9</accession>
<feature type="region of interest" description="Disordered" evidence="10">
    <location>
        <begin position="707"/>
        <end position="733"/>
    </location>
</feature>
<feature type="region of interest" description="Disordered" evidence="10">
    <location>
        <begin position="605"/>
        <end position="683"/>
    </location>
</feature>
<feature type="region of interest" description="Disordered" evidence="10">
    <location>
        <begin position="408"/>
        <end position="429"/>
    </location>
</feature>
<organism evidence="12 13">
    <name type="scientific">Saitozyma podzolica</name>
    <dbReference type="NCBI Taxonomy" id="1890683"/>
    <lineage>
        <taxon>Eukaryota</taxon>
        <taxon>Fungi</taxon>
        <taxon>Dikarya</taxon>
        <taxon>Basidiomycota</taxon>
        <taxon>Agaricomycotina</taxon>
        <taxon>Tremellomycetes</taxon>
        <taxon>Tremellales</taxon>
        <taxon>Trimorphomycetaceae</taxon>
        <taxon>Saitozyma</taxon>
    </lineage>
</organism>
<keyword evidence="4" id="KW-0677">Repeat</keyword>
<feature type="compositionally biased region" description="Low complexity" evidence="10">
    <location>
        <begin position="408"/>
        <end position="424"/>
    </location>
</feature>
<feature type="compositionally biased region" description="Basic and acidic residues" evidence="10">
    <location>
        <begin position="608"/>
        <end position="617"/>
    </location>
</feature>
<feature type="compositionally biased region" description="Basic and acidic residues" evidence="10">
    <location>
        <begin position="663"/>
        <end position="674"/>
    </location>
</feature>
<evidence type="ECO:0000256" key="5">
    <source>
        <dbReference type="ARBA" id="ARBA00022771"/>
    </source>
</evidence>
<keyword evidence="13" id="KW-1185">Reference proteome</keyword>